<dbReference type="SUPFAM" id="SSF51621">
    <property type="entry name" value="Phosphoenolpyruvate/pyruvate domain"/>
    <property type="match status" value="1"/>
</dbReference>
<evidence type="ECO:0008006" key="3">
    <source>
        <dbReference type="Google" id="ProtNLM"/>
    </source>
</evidence>
<protein>
    <recommendedName>
        <fullName evidence="3">Phosphoenolpyruvate carboxylase</fullName>
    </recommendedName>
</protein>
<accession>A0ABQ6NAL8</accession>
<sequence>MSTWNRLVDCRASVLTVSGHKDVVVGFETLAHSMRARSPFVDPLNVIQAELLKRYRNLQKKADVEGGQWPQELEKERQTVINALQICITGIAQGMRNSG</sequence>
<comment type="caution">
    <text evidence="1">The sequence shown here is derived from an EMBL/GenBank/DDBJ whole genome shotgun (WGS) entry which is preliminary data.</text>
</comment>
<dbReference type="EMBL" id="BRYB01006201">
    <property type="protein sequence ID" value="GMI51785.1"/>
    <property type="molecule type" value="Genomic_DNA"/>
</dbReference>
<name>A0ABQ6NAL8_9STRA</name>
<dbReference type="InterPro" id="IPR021135">
    <property type="entry name" value="PEP_COase"/>
</dbReference>
<dbReference type="PANTHER" id="PTHR30523:SF6">
    <property type="entry name" value="PHOSPHOENOLPYRUVATE CARBOXYLASE"/>
    <property type="match status" value="1"/>
</dbReference>
<dbReference type="Pfam" id="PF00311">
    <property type="entry name" value="PEPcase"/>
    <property type="match status" value="1"/>
</dbReference>
<evidence type="ECO:0000313" key="1">
    <source>
        <dbReference type="EMBL" id="GMI51785.1"/>
    </source>
</evidence>
<dbReference type="PANTHER" id="PTHR30523">
    <property type="entry name" value="PHOSPHOENOLPYRUVATE CARBOXYLASE"/>
    <property type="match status" value="1"/>
</dbReference>
<organism evidence="1 2">
    <name type="scientific">Tetraparma gracilis</name>
    <dbReference type="NCBI Taxonomy" id="2962635"/>
    <lineage>
        <taxon>Eukaryota</taxon>
        <taxon>Sar</taxon>
        <taxon>Stramenopiles</taxon>
        <taxon>Ochrophyta</taxon>
        <taxon>Bolidophyceae</taxon>
        <taxon>Parmales</taxon>
        <taxon>Triparmaceae</taxon>
        <taxon>Tetraparma</taxon>
    </lineage>
</organism>
<keyword evidence="2" id="KW-1185">Reference proteome</keyword>
<dbReference type="Proteomes" id="UP001165060">
    <property type="component" value="Unassembled WGS sequence"/>
</dbReference>
<gene>
    <name evidence="1" type="ORF">TeGR_g10197</name>
</gene>
<evidence type="ECO:0000313" key="2">
    <source>
        <dbReference type="Proteomes" id="UP001165060"/>
    </source>
</evidence>
<dbReference type="InterPro" id="IPR015813">
    <property type="entry name" value="Pyrv/PenolPyrv_kinase-like_dom"/>
</dbReference>
<reference evidence="1 2" key="1">
    <citation type="journal article" date="2023" name="Commun. Biol.">
        <title>Genome analysis of Parmales, the sister group of diatoms, reveals the evolutionary specialization of diatoms from phago-mixotrophs to photoautotrophs.</title>
        <authorList>
            <person name="Ban H."/>
            <person name="Sato S."/>
            <person name="Yoshikawa S."/>
            <person name="Yamada K."/>
            <person name="Nakamura Y."/>
            <person name="Ichinomiya M."/>
            <person name="Sato N."/>
            <person name="Blanc-Mathieu R."/>
            <person name="Endo H."/>
            <person name="Kuwata A."/>
            <person name="Ogata H."/>
        </authorList>
    </citation>
    <scope>NUCLEOTIDE SEQUENCE [LARGE SCALE GENOMIC DNA]</scope>
</reference>
<proteinExistence type="predicted"/>